<sequence length="241" mass="26716">MNKNIYSISALMIIVLICITACSKEIDNWGYPTSVVSGQFLYKGQPLQLMGTASDVAGTNMLQLNQIGPEKWDVGYIKMFGKEDGTYTINTFDGDYYLVITPGKGPWVANKDTVRFSLQGTKTNANFEVTPYFWLSNYANEFSDSTYKATFNLEKIVATAALEKVVIYLGVTSIVDNTSKVYEKAFTNLPVGNNSIFLDLKTLTASQKVTLSKTGFIYARIGVKTTGVTDLLYSKTIRLQL</sequence>
<dbReference type="Pfam" id="PF18003">
    <property type="entry name" value="DUF3823_C"/>
    <property type="match status" value="1"/>
</dbReference>
<reference evidence="3 4" key="1">
    <citation type="submission" date="2020-08" db="EMBL/GenBank/DDBJ databases">
        <title>Functional genomics of gut bacteria from endangered species of beetles.</title>
        <authorList>
            <person name="Carlos-Shanley C."/>
        </authorList>
    </citation>
    <scope>NUCLEOTIDE SEQUENCE [LARGE SCALE GENOMIC DNA]</scope>
    <source>
        <strain evidence="3 4">S00070</strain>
    </source>
</reference>
<dbReference type="EMBL" id="JACHKT010000019">
    <property type="protein sequence ID" value="MBB6004057.1"/>
    <property type="molecule type" value="Genomic_DNA"/>
</dbReference>
<protein>
    <recommendedName>
        <fullName evidence="5">DUF3823 domain-containing protein</fullName>
    </recommendedName>
</protein>
<evidence type="ECO:0000259" key="2">
    <source>
        <dbReference type="Pfam" id="PF18003"/>
    </source>
</evidence>
<proteinExistence type="predicted"/>
<organism evidence="3 4">
    <name type="scientific">Arcicella rosea</name>
    <dbReference type="NCBI Taxonomy" id="502909"/>
    <lineage>
        <taxon>Bacteria</taxon>
        <taxon>Pseudomonadati</taxon>
        <taxon>Bacteroidota</taxon>
        <taxon>Cytophagia</taxon>
        <taxon>Cytophagales</taxon>
        <taxon>Flectobacillaceae</taxon>
        <taxon>Arcicella</taxon>
    </lineage>
</organism>
<feature type="domain" description="DUF3823" evidence="2">
    <location>
        <begin position="137"/>
        <end position="235"/>
    </location>
</feature>
<dbReference type="AlphaFoldDB" id="A0A841EIN3"/>
<dbReference type="Gene3D" id="2.60.40.2060">
    <property type="match status" value="1"/>
</dbReference>
<evidence type="ECO:0000313" key="3">
    <source>
        <dbReference type="EMBL" id="MBB6004057.1"/>
    </source>
</evidence>
<dbReference type="InterPro" id="IPR041186">
    <property type="entry name" value="DUF3823_C"/>
</dbReference>
<gene>
    <name evidence="3" type="ORF">HNP25_002719</name>
</gene>
<dbReference type="Gene3D" id="2.60.40.1120">
    <property type="entry name" value="Carboxypeptidase-like, regulatory domain"/>
    <property type="match status" value="1"/>
</dbReference>
<accession>A0A841EIN3</accession>
<evidence type="ECO:0000259" key="1">
    <source>
        <dbReference type="Pfam" id="PF12866"/>
    </source>
</evidence>
<feature type="domain" description="DUF3823" evidence="1">
    <location>
        <begin position="35"/>
        <end position="130"/>
    </location>
</feature>
<keyword evidence="4" id="KW-1185">Reference proteome</keyword>
<evidence type="ECO:0008006" key="5">
    <source>
        <dbReference type="Google" id="ProtNLM"/>
    </source>
</evidence>
<dbReference type="Proteomes" id="UP000524404">
    <property type="component" value="Unassembled WGS sequence"/>
</dbReference>
<evidence type="ECO:0000313" key="4">
    <source>
        <dbReference type="Proteomes" id="UP000524404"/>
    </source>
</evidence>
<dbReference type="RefSeq" id="WP_184134832.1">
    <property type="nucleotide sequence ID" value="NZ_JACHKT010000019.1"/>
</dbReference>
<dbReference type="Pfam" id="PF12866">
    <property type="entry name" value="DUF3823"/>
    <property type="match status" value="1"/>
</dbReference>
<dbReference type="InterPro" id="IPR024278">
    <property type="entry name" value="DUF3823_N"/>
</dbReference>
<name>A0A841EIN3_9BACT</name>
<comment type="caution">
    <text evidence="3">The sequence shown here is derived from an EMBL/GenBank/DDBJ whole genome shotgun (WGS) entry which is preliminary data.</text>
</comment>